<dbReference type="AlphaFoldDB" id="A0AAU7B0A7"/>
<sequence>MVGRELGVSSWAEVSAGLQAATDPAFAPLLLGPVLKAQVVRFAGWRSSLNYGYEDLRFGVPVPVGGLLRLRLQLAALHDRGSSLEIVLRQTFEAAGVAEPACTGCWRLRLVP</sequence>
<protein>
    <recommendedName>
        <fullName evidence="2">Acyl dehydratase</fullName>
    </recommendedName>
</protein>
<proteinExistence type="predicted"/>
<dbReference type="KEGG" id="parq:DSM112329_04204"/>
<dbReference type="InterPro" id="IPR029069">
    <property type="entry name" value="HotDog_dom_sf"/>
</dbReference>
<reference evidence="1" key="1">
    <citation type="submission" date="2022-12" db="EMBL/GenBank/DDBJ databases">
        <title>Paraconexibacter alkalitolerans sp. nov. and Baekduia alba sp. nov., isolated from soil and emended description of the genera Paraconexibacter (Chun et al., 2020) and Baekduia (An et al., 2020).</title>
        <authorList>
            <person name="Vieira S."/>
            <person name="Huber K.J."/>
            <person name="Geppert A."/>
            <person name="Wolf J."/>
            <person name="Neumann-Schaal M."/>
            <person name="Muesken M."/>
            <person name="Overmann J."/>
        </authorList>
    </citation>
    <scope>NUCLEOTIDE SEQUENCE</scope>
    <source>
        <strain evidence="1">AEG42_29</strain>
    </source>
</reference>
<accession>A0AAU7B0A7</accession>
<gene>
    <name evidence="1" type="ORF">DSM112329_04204</name>
</gene>
<evidence type="ECO:0000313" key="1">
    <source>
        <dbReference type="EMBL" id="XAY07323.1"/>
    </source>
</evidence>
<name>A0AAU7B0A7_9ACTN</name>
<dbReference type="SUPFAM" id="SSF54637">
    <property type="entry name" value="Thioesterase/thiol ester dehydrase-isomerase"/>
    <property type="match status" value="1"/>
</dbReference>
<dbReference type="RefSeq" id="WP_354698522.1">
    <property type="nucleotide sequence ID" value="NZ_CP114014.1"/>
</dbReference>
<dbReference type="EMBL" id="CP114014">
    <property type="protein sequence ID" value="XAY07323.1"/>
    <property type="molecule type" value="Genomic_DNA"/>
</dbReference>
<evidence type="ECO:0008006" key="2">
    <source>
        <dbReference type="Google" id="ProtNLM"/>
    </source>
</evidence>
<organism evidence="1">
    <name type="scientific">Paraconexibacter sp. AEG42_29</name>
    <dbReference type="NCBI Taxonomy" id="2997339"/>
    <lineage>
        <taxon>Bacteria</taxon>
        <taxon>Bacillati</taxon>
        <taxon>Actinomycetota</taxon>
        <taxon>Thermoleophilia</taxon>
        <taxon>Solirubrobacterales</taxon>
        <taxon>Paraconexibacteraceae</taxon>
        <taxon>Paraconexibacter</taxon>
    </lineage>
</organism>
<dbReference type="Gene3D" id="3.10.129.10">
    <property type="entry name" value="Hotdog Thioesterase"/>
    <property type="match status" value="1"/>
</dbReference>